<dbReference type="Proteomes" id="UP000655044">
    <property type="component" value="Unassembled WGS sequence"/>
</dbReference>
<protein>
    <submittedName>
        <fullName evidence="2">Uncharacterized protein</fullName>
    </submittedName>
</protein>
<reference evidence="2" key="1">
    <citation type="submission" date="2021-01" db="EMBL/GenBank/DDBJ databases">
        <title>Whole genome shotgun sequence of Planobispora rosea NBRC 15558.</title>
        <authorList>
            <person name="Komaki H."/>
            <person name="Tamura T."/>
        </authorList>
    </citation>
    <scope>NUCLEOTIDE SEQUENCE</scope>
    <source>
        <strain evidence="2">NBRC 15558</strain>
    </source>
</reference>
<proteinExistence type="predicted"/>
<organism evidence="2 3">
    <name type="scientific">Planobispora rosea</name>
    <dbReference type="NCBI Taxonomy" id="35762"/>
    <lineage>
        <taxon>Bacteria</taxon>
        <taxon>Bacillati</taxon>
        <taxon>Actinomycetota</taxon>
        <taxon>Actinomycetes</taxon>
        <taxon>Streptosporangiales</taxon>
        <taxon>Streptosporangiaceae</taxon>
        <taxon>Planobispora</taxon>
    </lineage>
</organism>
<dbReference type="AlphaFoldDB" id="A0A8J3S069"/>
<name>A0A8J3S069_PLARO</name>
<sequence length="56" mass="5765">MGLGAVVSQQRRVPERGHRVRGPLADGPPDPGRPVDYRPVPGDGAARAAALLAGLL</sequence>
<dbReference type="EMBL" id="BOOI01000018">
    <property type="protein sequence ID" value="GIH83875.1"/>
    <property type="molecule type" value="Genomic_DNA"/>
</dbReference>
<evidence type="ECO:0000313" key="2">
    <source>
        <dbReference type="EMBL" id="GIH83875.1"/>
    </source>
</evidence>
<comment type="caution">
    <text evidence="2">The sequence shown here is derived from an EMBL/GenBank/DDBJ whole genome shotgun (WGS) entry which is preliminary data.</text>
</comment>
<feature type="region of interest" description="Disordered" evidence="1">
    <location>
        <begin position="1"/>
        <end position="42"/>
    </location>
</feature>
<accession>A0A8J3S069</accession>
<gene>
    <name evidence="2" type="ORF">Pro02_22830</name>
</gene>
<evidence type="ECO:0000256" key="1">
    <source>
        <dbReference type="SAM" id="MobiDB-lite"/>
    </source>
</evidence>
<keyword evidence="3" id="KW-1185">Reference proteome</keyword>
<evidence type="ECO:0000313" key="3">
    <source>
        <dbReference type="Proteomes" id="UP000655044"/>
    </source>
</evidence>